<dbReference type="Proteomes" id="UP001201020">
    <property type="component" value="Chromosome"/>
</dbReference>
<evidence type="ECO:0000256" key="1">
    <source>
        <dbReference type="SAM" id="Phobius"/>
    </source>
</evidence>
<keyword evidence="1" id="KW-0812">Transmembrane</keyword>
<keyword evidence="1" id="KW-1133">Transmembrane helix</keyword>
<name>A0A9Y1BN72_9ARCH</name>
<dbReference type="AlphaFoldDB" id="A0A9Y1BN72"/>
<accession>A0A9Y1BN72</accession>
<sequence>MKQVTKIIIFSMVVSLLLIQINNVNAKETVFTATQIIDINETTQITVSMAAPLTWEINTGINISVNIKLSKIAQNDSLFITYIKTEYNIPGKQFPEDQQITIIENNLTNIGEQISINQTRYAPENTDEFNITLSILAQTVNMTSTEEFSMDFPGKGEDNILVKKNLVLPIINLPGFPNIETFSRWIVIFVVIQLVIMSPALFVLYFKIKKQRTRGQVSKKKRSGEDE</sequence>
<dbReference type="EMBL" id="CP084166">
    <property type="protein sequence ID" value="UJG42093.1"/>
    <property type="molecule type" value="Genomic_DNA"/>
</dbReference>
<gene>
    <name evidence="2" type="ORF">K9W45_06435</name>
</gene>
<evidence type="ECO:0000313" key="2">
    <source>
        <dbReference type="EMBL" id="UJG42093.1"/>
    </source>
</evidence>
<keyword evidence="1" id="KW-0472">Membrane</keyword>
<reference evidence="2" key="1">
    <citation type="journal article" date="2022" name="Nat. Microbiol.">
        <title>Unique mobile elements and scalable gene flow at the prokaryote-eukaryote boundary revealed by circularized Asgard archaea genomes.</title>
        <authorList>
            <person name="Wu F."/>
            <person name="Speth D.R."/>
            <person name="Philosof A."/>
            <person name="Cremiere A."/>
            <person name="Narayanan A."/>
            <person name="Barco R.A."/>
            <person name="Connon S.A."/>
            <person name="Amend J.P."/>
            <person name="Antoshechkin I.A."/>
            <person name="Orphan V.J."/>
        </authorList>
    </citation>
    <scope>NUCLEOTIDE SEQUENCE</scope>
    <source>
        <strain evidence="2">PM71</strain>
    </source>
</reference>
<feature type="transmembrane region" description="Helical" evidence="1">
    <location>
        <begin position="185"/>
        <end position="206"/>
    </location>
</feature>
<protein>
    <submittedName>
        <fullName evidence="2">Uncharacterized protein</fullName>
    </submittedName>
</protein>
<proteinExistence type="predicted"/>
<organism evidence="2">
    <name type="scientific">Candidatus Heimdallarchaeum aukensis</name>
    <dbReference type="NCBI Taxonomy" id="2876573"/>
    <lineage>
        <taxon>Archaea</taxon>
        <taxon>Promethearchaeati</taxon>
        <taxon>Candidatus Heimdallarchaeota</taxon>
        <taxon>Candidatus Heimdallarchaeia (ex Rinke et al. 2021) (nom. nud.)</taxon>
        <taxon>Candidatus Heimdallarchaeales</taxon>
        <taxon>Candidatus Heimdallarchaeaceae</taxon>
        <taxon>Candidatus Heimdallarchaeum</taxon>
    </lineage>
</organism>